<dbReference type="AlphaFoldDB" id="A0AAD7NN00"/>
<gene>
    <name evidence="2" type="ORF">DFH07DRAFT_769453</name>
</gene>
<dbReference type="Pfam" id="PF12770">
    <property type="entry name" value="CHAT"/>
    <property type="match status" value="1"/>
</dbReference>
<proteinExistence type="predicted"/>
<reference evidence="2" key="1">
    <citation type="submission" date="2023-03" db="EMBL/GenBank/DDBJ databases">
        <title>Massive genome expansion in bonnet fungi (Mycena s.s.) driven by repeated elements and novel gene families across ecological guilds.</title>
        <authorList>
            <consortium name="Lawrence Berkeley National Laboratory"/>
            <person name="Harder C.B."/>
            <person name="Miyauchi S."/>
            <person name="Viragh M."/>
            <person name="Kuo A."/>
            <person name="Thoen E."/>
            <person name="Andreopoulos B."/>
            <person name="Lu D."/>
            <person name="Skrede I."/>
            <person name="Drula E."/>
            <person name="Henrissat B."/>
            <person name="Morin E."/>
            <person name="Kohler A."/>
            <person name="Barry K."/>
            <person name="LaButti K."/>
            <person name="Morin E."/>
            <person name="Salamov A."/>
            <person name="Lipzen A."/>
            <person name="Mereny Z."/>
            <person name="Hegedus B."/>
            <person name="Baldrian P."/>
            <person name="Stursova M."/>
            <person name="Weitz H."/>
            <person name="Taylor A."/>
            <person name="Grigoriev I.V."/>
            <person name="Nagy L.G."/>
            <person name="Martin F."/>
            <person name="Kauserud H."/>
        </authorList>
    </citation>
    <scope>NUCLEOTIDE SEQUENCE</scope>
    <source>
        <strain evidence="2">CBHHK188m</strain>
    </source>
</reference>
<protein>
    <submittedName>
        <fullName evidence="2">CHAT domain-containing protein</fullName>
    </submittedName>
</protein>
<dbReference type="InterPro" id="IPR011990">
    <property type="entry name" value="TPR-like_helical_dom_sf"/>
</dbReference>
<feature type="domain" description="CHAT" evidence="1">
    <location>
        <begin position="627"/>
        <end position="905"/>
    </location>
</feature>
<keyword evidence="3" id="KW-1185">Reference proteome</keyword>
<sequence length="905" mass="101142">MSGPQSTSSAEKNESFRAKFKELRRLFLEEYPKPEQGASKRSGKLDNDQLFHKAIRSGLAAECLATGLPAEEQKKLQQLYELLALAFSERSTTKGAQSSDINNAVEYGAKALDATALTTPEYPARRENLAKYRLSRYQLSGRTQDLENSIKDAQEAANIFQKISPDLASLLNTLGTCLMENYWRSGRCDDLEAARENFLISTSNPGSDSEYPRRLQNLATAFQEMYRFTRKSYDLNIAINMNKVLVQGKDQPAYLKNLALSLKERSNASNNTKDLNDALDKMLEALKIAITMKKVPVQGKDRPACLQNLALSLKERYDASKNPEDLNEALDKILKADKLIAKDGPQYPQCLQNLAVIFTAKYRECKEKNECKAKQYLKCACSCYKKSFMKAEGASHLMWSWTAALDWASLEEKRKSSECLDAYEFAFDLIPVILGIDGPVADRQQTNIQAKIPEVTSDAVRACLKYNNPQRAIEFAERGLAITLQQRLEFNAYNHPLLPMEHASKLGELSFALLRGDSPDPQRTQADREKLLKEIRKKLGLENFLRAKKYQELKNVSEKGPIVILNSHPSACNAILLLDPDSPPRDIPLGENMGACLEEMRKSHTTFGPGRGDIERVSNTNPPKSLQETLHWLQTKIVSKIFAALPKDYTGRLWWCPLGMFTGLPFHAATSEINSTGSHELRDRFIQSYAPSLGILLDARSKTSSSLPKHLLVIAITKTKSGEHAALPSAGKELGTIKKLAKDAKVELDPLLDEKATVEAVSQNIQESSWVHFAGHGKQGKQYHEQSYLQLYDGRLDLQTILKMNLREAEFIYLSACQTAQGDSQLVNESFHLSGGFIGAGFKAAIGTMWTIKDEDGPAVAEVVYDNIFKQDKTSAEALHLAVKKLKDTRNVPPERWVPFIHIGA</sequence>
<comment type="caution">
    <text evidence="2">The sequence shown here is derived from an EMBL/GenBank/DDBJ whole genome shotgun (WGS) entry which is preliminary data.</text>
</comment>
<dbReference type="EMBL" id="JARJLG010000029">
    <property type="protein sequence ID" value="KAJ7767933.1"/>
    <property type="molecule type" value="Genomic_DNA"/>
</dbReference>
<evidence type="ECO:0000313" key="3">
    <source>
        <dbReference type="Proteomes" id="UP001215280"/>
    </source>
</evidence>
<accession>A0AAD7NN00</accession>
<organism evidence="2 3">
    <name type="scientific">Mycena maculata</name>
    <dbReference type="NCBI Taxonomy" id="230809"/>
    <lineage>
        <taxon>Eukaryota</taxon>
        <taxon>Fungi</taxon>
        <taxon>Dikarya</taxon>
        <taxon>Basidiomycota</taxon>
        <taxon>Agaricomycotina</taxon>
        <taxon>Agaricomycetes</taxon>
        <taxon>Agaricomycetidae</taxon>
        <taxon>Agaricales</taxon>
        <taxon>Marasmiineae</taxon>
        <taxon>Mycenaceae</taxon>
        <taxon>Mycena</taxon>
    </lineage>
</organism>
<name>A0AAD7NN00_9AGAR</name>
<dbReference type="Gene3D" id="1.25.40.10">
    <property type="entry name" value="Tetratricopeptide repeat domain"/>
    <property type="match status" value="1"/>
</dbReference>
<evidence type="ECO:0000313" key="2">
    <source>
        <dbReference type="EMBL" id="KAJ7767933.1"/>
    </source>
</evidence>
<dbReference type="Proteomes" id="UP001215280">
    <property type="component" value="Unassembled WGS sequence"/>
</dbReference>
<dbReference type="InterPro" id="IPR024983">
    <property type="entry name" value="CHAT_dom"/>
</dbReference>
<evidence type="ECO:0000259" key="1">
    <source>
        <dbReference type="Pfam" id="PF12770"/>
    </source>
</evidence>